<dbReference type="AlphaFoldDB" id="A0A917YGE3"/>
<organism evidence="1 2">
    <name type="scientific">Streptomyces albiflavescens</name>
    <dbReference type="NCBI Taxonomy" id="1623582"/>
    <lineage>
        <taxon>Bacteria</taxon>
        <taxon>Bacillati</taxon>
        <taxon>Actinomycetota</taxon>
        <taxon>Actinomycetes</taxon>
        <taxon>Kitasatosporales</taxon>
        <taxon>Streptomycetaceae</taxon>
        <taxon>Streptomyces</taxon>
    </lineage>
</organism>
<reference evidence="1 2" key="1">
    <citation type="journal article" date="2014" name="Int. J. Syst. Evol. Microbiol.">
        <title>Complete genome sequence of Corynebacterium casei LMG S-19264T (=DSM 44701T), isolated from a smear-ripened cheese.</title>
        <authorList>
            <consortium name="US DOE Joint Genome Institute (JGI-PGF)"/>
            <person name="Walter F."/>
            <person name="Albersmeier A."/>
            <person name="Kalinowski J."/>
            <person name="Ruckert C."/>
        </authorList>
    </citation>
    <scope>NUCLEOTIDE SEQUENCE [LARGE SCALE GENOMIC DNA]</scope>
    <source>
        <strain evidence="1 2">CGMCC 4.7111</strain>
    </source>
</reference>
<comment type="caution">
    <text evidence="1">The sequence shown here is derived from an EMBL/GenBank/DDBJ whole genome shotgun (WGS) entry which is preliminary data.</text>
</comment>
<name>A0A917YGE3_9ACTN</name>
<evidence type="ECO:0000313" key="2">
    <source>
        <dbReference type="Proteomes" id="UP000600365"/>
    </source>
</evidence>
<gene>
    <name evidence="1" type="ORF">GCM10011579_098650</name>
</gene>
<evidence type="ECO:0008006" key="3">
    <source>
        <dbReference type="Google" id="ProtNLM"/>
    </source>
</evidence>
<protein>
    <recommendedName>
        <fullName evidence="3">HNH nuclease domain-containing protein</fullName>
    </recommendedName>
</protein>
<proteinExistence type="predicted"/>
<evidence type="ECO:0000313" key="1">
    <source>
        <dbReference type="EMBL" id="GGN96806.1"/>
    </source>
</evidence>
<dbReference type="EMBL" id="BMMM01000039">
    <property type="protein sequence ID" value="GGN96806.1"/>
    <property type="molecule type" value="Genomic_DNA"/>
</dbReference>
<keyword evidence="2" id="KW-1185">Reference proteome</keyword>
<accession>A0A917YGE3</accession>
<dbReference type="Proteomes" id="UP000600365">
    <property type="component" value="Unassembled WGS sequence"/>
</dbReference>
<sequence length="252" mass="28188">MFFSGDKRLYLGGTVALTWRDHALAHRLWGSDDTGATWEYMYALSGARGFDIPLEEVRDLLGWKPTRNIMRFQAFTDTEADLLQSLLTLEPFQALTPDDEGTATQQAITTYTGPLERSAERAYRGEQAHLKRVLLPGPIGECALYGRVLPAAFLIAAHIKKRAACTDDEKRDLQHVAMLACLLGCDGLYERGFITVAPGGWLRISHLAGAAPAVAQHINDHLATRTTPWWTPEREPYFAWHRTHTFRSAPTP</sequence>